<feature type="transmembrane region" description="Helical" evidence="1">
    <location>
        <begin position="133"/>
        <end position="149"/>
    </location>
</feature>
<dbReference type="AlphaFoldDB" id="A0A7S1ZHM6"/>
<organism evidence="2">
    <name type="scientific">Ditylum brightwellii</name>
    <dbReference type="NCBI Taxonomy" id="49249"/>
    <lineage>
        <taxon>Eukaryota</taxon>
        <taxon>Sar</taxon>
        <taxon>Stramenopiles</taxon>
        <taxon>Ochrophyta</taxon>
        <taxon>Bacillariophyta</taxon>
        <taxon>Mediophyceae</taxon>
        <taxon>Lithodesmiophycidae</taxon>
        <taxon>Lithodesmiales</taxon>
        <taxon>Lithodesmiaceae</taxon>
        <taxon>Ditylum</taxon>
    </lineage>
</organism>
<evidence type="ECO:0000256" key="1">
    <source>
        <dbReference type="SAM" id="Phobius"/>
    </source>
</evidence>
<keyword evidence="1" id="KW-0812">Transmembrane</keyword>
<dbReference type="EMBL" id="HBGN01024302">
    <property type="protein sequence ID" value="CAD9338988.1"/>
    <property type="molecule type" value="Transcribed_RNA"/>
</dbReference>
<protein>
    <recommendedName>
        <fullName evidence="3">Transmembrane protein</fullName>
    </recommendedName>
</protein>
<gene>
    <name evidence="2" type="ORF">DBRI1063_LOCUS15552</name>
</gene>
<sequence length="154" mass="17244">MNQHYPFQYLLTFASLALLLNCSFCFAFRPNLSTGRNYKRDGRVGTHMPFSSCTTASNSNYNQHHLSNSSPMSSSSSFMIANLVRSRNNTKKRTIVTRLMSNNNNNNNGGIVFPPGVIFFCTVMYPIVKDPAVVLLLGIVAFVAFNLYVSRKEV</sequence>
<proteinExistence type="predicted"/>
<name>A0A7S1ZHM6_9STRA</name>
<keyword evidence="1" id="KW-0472">Membrane</keyword>
<evidence type="ECO:0008006" key="3">
    <source>
        <dbReference type="Google" id="ProtNLM"/>
    </source>
</evidence>
<evidence type="ECO:0000313" key="2">
    <source>
        <dbReference type="EMBL" id="CAD9338988.1"/>
    </source>
</evidence>
<feature type="transmembrane region" description="Helical" evidence="1">
    <location>
        <begin position="6"/>
        <end position="28"/>
    </location>
</feature>
<feature type="transmembrane region" description="Helical" evidence="1">
    <location>
        <begin position="108"/>
        <end position="127"/>
    </location>
</feature>
<accession>A0A7S1ZHM6</accession>
<reference evidence="2" key="1">
    <citation type="submission" date="2021-01" db="EMBL/GenBank/DDBJ databases">
        <authorList>
            <person name="Corre E."/>
            <person name="Pelletier E."/>
            <person name="Niang G."/>
            <person name="Scheremetjew M."/>
            <person name="Finn R."/>
            <person name="Kale V."/>
            <person name="Holt S."/>
            <person name="Cochrane G."/>
            <person name="Meng A."/>
            <person name="Brown T."/>
            <person name="Cohen L."/>
        </authorList>
    </citation>
    <scope>NUCLEOTIDE SEQUENCE</scope>
    <source>
        <strain evidence="2">Pop2</strain>
    </source>
</reference>
<keyword evidence="1" id="KW-1133">Transmembrane helix</keyword>